<name>A0A067MNF9_BOTB1</name>
<organism evidence="3 4">
    <name type="scientific">Botryobasidium botryosum (strain FD-172 SS1)</name>
    <dbReference type="NCBI Taxonomy" id="930990"/>
    <lineage>
        <taxon>Eukaryota</taxon>
        <taxon>Fungi</taxon>
        <taxon>Dikarya</taxon>
        <taxon>Basidiomycota</taxon>
        <taxon>Agaricomycotina</taxon>
        <taxon>Agaricomycetes</taxon>
        <taxon>Cantharellales</taxon>
        <taxon>Botryobasidiaceae</taxon>
        <taxon>Botryobasidium</taxon>
    </lineage>
</organism>
<dbReference type="InterPro" id="IPR041320">
    <property type="entry name" value="CxC1"/>
</dbReference>
<feature type="compositionally biased region" description="Low complexity" evidence="1">
    <location>
        <begin position="229"/>
        <end position="250"/>
    </location>
</feature>
<evidence type="ECO:0000256" key="1">
    <source>
        <dbReference type="SAM" id="MobiDB-lite"/>
    </source>
</evidence>
<feature type="compositionally biased region" description="Low complexity" evidence="1">
    <location>
        <begin position="199"/>
        <end position="213"/>
    </location>
</feature>
<dbReference type="InterPro" id="IPR040521">
    <property type="entry name" value="KDZ"/>
</dbReference>
<dbReference type="AlphaFoldDB" id="A0A067MNF9"/>
<protein>
    <recommendedName>
        <fullName evidence="2">CxC1-like cysteine cluster associated with KDZ transposases domain-containing protein</fullName>
    </recommendedName>
</protein>
<dbReference type="OrthoDB" id="3265112at2759"/>
<dbReference type="Proteomes" id="UP000027195">
    <property type="component" value="Unassembled WGS sequence"/>
</dbReference>
<keyword evidence="4" id="KW-1185">Reference proteome</keyword>
<dbReference type="InParanoid" id="A0A067MNF9"/>
<gene>
    <name evidence="3" type="ORF">BOTBODRAFT_133638</name>
</gene>
<dbReference type="Pfam" id="PF18802">
    <property type="entry name" value="CxC1"/>
    <property type="match status" value="1"/>
</dbReference>
<feature type="region of interest" description="Disordered" evidence="1">
    <location>
        <begin position="189"/>
        <end position="260"/>
    </location>
</feature>
<evidence type="ECO:0000313" key="4">
    <source>
        <dbReference type="Proteomes" id="UP000027195"/>
    </source>
</evidence>
<reference evidence="4" key="1">
    <citation type="journal article" date="2014" name="Proc. Natl. Acad. Sci. U.S.A.">
        <title>Extensive sampling of basidiomycete genomes demonstrates inadequacy of the white-rot/brown-rot paradigm for wood decay fungi.</title>
        <authorList>
            <person name="Riley R."/>
            <person name="Salamov A.A."/>
            <person name="Brown D.W."/>
            <person name="Nagy L.G."/>
            <person name="Floudas D."/>
            <person name="Held B.W."/>
            <person name="Levasseur A."/>
            <person name="Lombard V."/>
            <person name="Morin E."/>
            <person name="Otillar R."/>
            <person name="Lindquist E.A."/>
            <person name="Sun H."/>
            <person name="LaButti K.M."/>
            <person name="Schmutz J."/>
            <person name="Jabbour D."/>
            <person name="Luo H."/>
            <person name="Baker S.E."/>
            <person name="Pisabarro A.G."/>
            <person name="Walton J.D."/>
            <person name="Blanchette R.A."/>
            <person name="Henrissat B."/>
            <person name="Martin F."/>
            <person name="Cullen D."/>
            <person name="Hibbett D.S."/>
            <person name="Grigoriev I.V."/>
        </authorList>
    </citation>
    <scope>NUCLEOTIDE SEQUENCE [LARGE SCALE GENOMIC DNA]</scope>
    <source>
        <strain evidence="4">FD-172 SS1</strain>
    </source>
</reference>
<feature type="non-terminal residue" evidence="3">
    <location>
        <position position="884"/>
    </location>
</feature>
<dbReference type="PANTHER" id="PTHR33096">
    <property type="entry name" value="CXC2 DOMAIN-CONTAINING PROTEIN"/>
    <property type="match status" value="1"/>
</dbReference>
<dbReference type="STRING" id="930990.A0A067MNF9"/>
<dbReference type="HOGENOM" id="CLU_004552_10_1_1"/>
<feature type="region of interest" description="Disordered" evidence="1">
    <location>
        <begin position="334"/>
        <end position="358"/>
    </location>
</feature>
<accession>A0A067MNF9</accession>
<proteinExistence type="predicted"/>
<dbReference type="PANTHER" id="PTHR33096:SF1">
    <property type="entry name" value="CXC1-LIKE CYSTEINE CLUSTER ASSOCIATED WITH KDZ TRANSPOSASES DOMAIN-CONTAINING PROTEIN"/>
    <property type="match status" value="1"/>
</dbReference>
<sequence>MDSEATWNSRSPPGRHTRRRISQFARWSDIVIPSLLQPFLDFQKATLSGRVELPNPPPLTTCTCGKGHTIQVTLVHWDKFENTTLHVCECNPATTQLVARGFFPCAPLRPSMAFRLNLLELITLQGRNGAPNITAWAETLVQFLGKRRFLVPFQDSLRRRLANAVHWYQVLDCRAQAIVTDAIAEASDMPLDSTPTHEPTPTAQAAPDAATTTSGSIPALPGADVTNQDPRSPSADAVPPSAPSRSDAPPQTSGPGVRTRPSAYLRGCCPLCFGGNRANLLHSLFVTLQSFADVLACLDANFQQKRRMCPHDAEFNTPNTRFISPEAVQAMAAKVEEARATPPPAPSKSKGKGKATKSDLGLRVPESILNDCEQTFLAAQEKVTKVSKNFYADTGLMALLCRHDRVLWLANITTPGERQHYALALIDEFFRHLPPDWNVGLLYDVACHLERSVEKWNFLPDISDRISWAVSVFHAYGHQWACQLVYHPRKCKGFGLSDGEGCERFWSSIRGLIASLRVSGHYRRLFVLNTQVMHLQMASNHRLGLWLARRYRATQKRFDGASTRFEKCGIGEDDLRAQWELQIETQLKKSPRQSKNAADKAIADVLADREKTKEITSEIIELRRDQLAAQMENELQHDQFQADIDMLEHALTQTKARLKTMEKALGVGGREQLKRLIGNPYLRARMNARALKARLRSKVIDYKFQRTQLERAYRNQILQEKDHVQTKASIHRSEKGIAAIINKYNTLVEEMASLQRARRASKKTVLPRLVDAKTIFRLDVDELLWQEDPGLGEEDCEELPRWLGDDNVREGIIAMLERDRCREEGERLDTECAAMQQWLADELRAIQCAFGRAGADTALAYQLQGRMDDLRELNRSWAHSLSKM</sequence>
<evidence type="ECO:0000313" key="3">
    <source>
        <dbReference type="EMBL" id="KDQ13392.1"/>
    </source>
</evidence>
<evidence type="ECO:0000259" key="2">
    <source>
        <dbReference type="Pfam" id="PF18802"/>
    </source>
</evidence>
<feature type="domain" description="CxC1-like cysteine cluster associated with KDZ transposases" evidence="2">
    <location>
        <begin position="61"/>
        <end position="147"/>
    </location>
</feature>
<dbReference type="EMBL" id="KL198044">
    <property type="protein sequence ID" value="KDQ13392.1"/>
    <property type="molecule type" value="Genomic_DNA"/>
</dbReference>
<dbReference type="Pfam" id="PF18758">
    <property type="entry name" value="KDZ"/>
    <property type="match status" value="1"/>
</dbReference>